<protein>
    <submittedName>
        <fullName evidence="2">4040_t:CDS:1</fullName>
    </submittedName>
</protein>
<feature type="domain" description="Complex 1 LYR protein" evidence="1">
    <location>
        <begin position="25"/>
        <end position="82"/>
    </location>
</feature>
<organism evidence="2 3">
    <name type="scientific">Ambispora gerdemannii</name>
    <dbReference type="NCBI Taxonomy" id="144530"/>
    <lineage>
        <taxon>Eukaryota</taxon>
        <taxon>Fungi</taxon>
        <taxon>Fungi incertae sedis</taxon>
        <taxon>Mucoromycota</taxon>
        <taxon>Glomeromycotina</taxon>
        <taxon>Glomeromycetes</taxon>
        <taxon>Archaeosporales</taxon>
        <taxon>Ambisporaceae</taxon>
        <taxon>Ambispora</taxon>
    </lineage>
</organism>
<dbReference type="OrthoDB" id="275715at2759"/>
<proteinExistence type="predicted"/>
<name>A0A9N8VMC8_9GLOM</name>
<accession>A0A9N8VMC8</accession>
<reference evidence="2" key="1">
    <citation type="submission" date="2021-06" db="EMBL/GenBank/DDBJ databases">
        <authorList>
            <person name="Kallberg Y."/>
            <person name="Tangrot J."/>
            <person name="Rosling A."/>
        </authorList>
    </citation>
    <scope>NUCLEOTIDE SEQUENCE</scope>
    <source>
        <strain evidence="2">MT106</strain>
    </source>
</reference>
<keyword evidence="3" id="KW-1185">Reference proteome</keyword>
<sequence length="115" mass="13961">MDKVKNIIINRSHYVHPQPPHLPSLHLYRTTLRFTRNPKQFPFHYLREKTKFNVRELFELYREEKDIEELGRLVVRGHQDLEFLKAWMFVDPEIRAQIFRGFGSEKKKVEGNENP</sequence>
<comment type="caution">
    <text evidence="2">The sequence shown here is derived from an EMBL/GenBank/DDBJ whole genome shotgun (WGS) entry which is preliminary data.</text>
</comment>
<dbReference type="InterPro" id="IPR008011">
    <property type="entry name" value="Complex1_LYR_dom"/>
</dbReference>
<evidence type="ECO:0000313" key="3">
    <source>
        <dbReference type="Proteomes" id="UP000789831"/>
    </source>
</evidence>
<gene>
    <name evidence="2" type="ORF">AGERDE_LOCUS1921</name>
</gene>
<dbReference type="Pfam" id="PF05347">
    <property type="entry name" value="Complex1_LYR"/>
    <property type="match status" value="1"/>
</dbReference>
<dbReference type="EMBL" id="CAJVPL010000146">
    <property type="protein sequence ID" value="CAG8454571.1"/>
    <property type="molecule type" value="Genomic_DNA"/>
</dbReference>
<evidence type="ECO:0000313" key="2">
    <source>
        <dbReference type="EMBL" id="CAG8454571.1"/>
    </source>
</evidence>
<dbReference type="AlphaFoldDB" id="A0A9N8VMC8"/>
<dbReference type="Proteomes" id="UP000789831">
    <property type="component" value="Unassembled WGS sequence"/>
</dbReference>
<evidence type="ECO:0000259" key="1">
    <source>
        <dbReference type="Pfam" id="PF05347"/>
    </source>
</evidence>